<gene>
    <name evidence="1" type="ORF">FKZ61_15880</name>
</gene>
<dbReference type="InParanoid" id="A0A540VCT5"/>
<proteinExistence type="predicted"/>
<dbReference type="AlphaFoldDB" id="A0A540VCT5"/>
<keyword evidence="2" id="KW-1185">Reference proteome</keyword>
<dbReference type="EMBL" id="VIGC01000022">
    <property type="protein sequence ID" value="TQE94564.1"/>
    <property type="molecule type" value="Genomic_DNA"/>
</dbReference>
<sequence>MAVHEVAEEYGITHEDVLAALGYAAKRLVMESSSLK</sequence>
<organism evidence="1 2">
    <name type="scientific">Litorilinea aerophila</name>
    <dbReference type="NCBI Taxonomy" id="1204385"/>
    <lineage>
        <taxon>Bacteria</taxon>
        <taxon>Bacillati</taxon>
        <taxon>Chloroflexota</taxon>
        <taxon>Caldilineae</taxon>
        <taxon>Caldilineales</taxon>
        <taxon>Caldilineaceae</taxon>
        <taxon>Litorilinea</taxon>
    </lineage>
</organism>
<accession>A0A540VCT5</accession>
<dbReference type="Proteomes" id="UP000317371">
    <property type="component" value="Unassembled WGS sequence"/>
</dbReference>
<evidence type="ECO:0008006" key="3">
    <source>
        <dbReference type="Google" id="ProtNLM"/>
    </source>
</evidence>
<protein>
    <recommendedName>
        <fullName evidence="3">DUF433 domain-containing protein</fullName>
    </recommendedName>
</protein>
<name>A0A540VCT5_9CHLR</name>
<evidence type="ECO:0000313" key="2">
    <source>
        <dbReference type="Proteomes" id="UP000317371"/>
    </source>
</evidence>
<reference evidence="1 2" key="1">
    <citation type="submission" date="2019-06" db="EMBL/GenBank/DDBJ databases">
        <title>Genome sequence of Litorilinea aerophila BAA-2444.</title>
        <authorList>
            <person name="Maclea K.S."/>
            <person name="Maurais E.G."/>
            <person name="Iannazzi L.C."/>
        </authorList>
    </citation>
    <scope>NUCLEOTIDE SEQUENCE [LARGE SCALE GENOMIC DNA]</scope>
    <source>
        <strain evidence="1 2">ATCC BAA-2444</strain>
    </source>
</reference>
<comment type="caution">
    <text evidence="1">The sequence shown here is derived from an EMBL/GenBank/DDBJ whole genome shotgun (WGS) entry which is preliminary data.</text>
</comment>
<evidence type="ECO:0000313" key="1">
    <source>
        <dbReference type="EMBL" id="TQE94564.1"/>
    </source>
</evidence>
<dbReference type="RefSeq" id="WP_141611135.1">
    <property type="nucleotide sequence ID" value="NZ_VIGC02000022.1"/>
</dbReference>